<protein>
    <submittedName>
        <fullName evidence="1">Uncharacterized protein</fullName>
    </submittedName>
</protein>
<dbReference type="EMBL" id="SRZC01000032">
    <property type="protein sequence ID" value="TGX79993.1"/>
    <property type="molecule type" value="Genomic_DNA"/>
</dbReference>
<proteinExistence type="predicted"/>
<comment type="caution">
    <text evidence="1">The sequence shown here is derived from an EMBL/GenBank/DDBJ whole genome shotgun (WGS) entry which is preliminary data.</text>
</comment>
<name>A0AC61QLZ1_9BACT</name>
<dbReference type="Proteomes" id="UP000308886">
    <property type="component" value="Unassembled WGS sequence"/>
</dbReference>
<evidence type="ECO:0000313" key="1">
    <source>
        <dbReference type="EMBL" id="TGX79993.1"/>
    </source>
</evidence>
<sequence length="122" mass="14060">MEEQLCKWILRIAEQEQVPPDIIAFNFGMFESENGYTVYLIGSKEYDANDDDWTCNEDFEPKEKDLELSCQHVRDMAWEEFQNSVILTIADCIGNADEHSAKLFGNRIITAGFDDGNLTRIK</sequence>
<organism evidence="1 2">
    <name type="scientific">Palleniella muris</name>
    <dbReference type="NCBI Taxonomy" id="3038145"/>
    <lineage>
        <taxon>Bacteria</taxon>
        <taxon>Pseudomonadati</taxon>
        <taxon>Bacteroidota</taxon>
        <taxon>Bacteroidia</taxon>
        <taxon>Bacteroidales</taxon>
        <taxon>Prevotellaceae</taxon>
        <taxon>Palleniella</taxon>
    </lineage>
</organism>
<keyword evidence="2" id="KW-1185">Reference proteome</keyword>
<accession>A0AC61QLZ1</accession>
<gene>
    <name evidence="1" type="ORF">E5358_14045</name>
</gene>
<evidence type="ECO:0000313" key="2">
    <source>
        <dbReference type="Proteomes" id="UP000308886"/>
    </source>
</evidence>
<reference evidence="1" key="1">
    <citation type="submission" date="2019-04" db="EMBL/GenBank/DDBJ databases">
        <title>Microbes associate with the intestines of laboratory mice.</title>
        <authorList>
            <person name="Navarre W."/>
            <person name="Wong E."/>
            <person name="Huang K."/>
            <person name="Tropini C."/>
            <person name="Ng K."/>
            <person name="Yu B."/>
        </authorList>
    </citation>
    <scope>NUCLEOTIDE SEQUENCE</scope>
    <source>
        <strain evidence="1">NM73_A23</strain>
    </source>
</reference>